<evidence type="ECO:0000256" key="6">
    <source>
        <dbReference type="ARBA" id="ARBA00022660"/>
    </source>
</evidence>
<dbReference type="GO" id="GO:0008137">
    <property type="term" value="F:NADH dehydrogenase (ubiquinone) activity"/>
    <property type="evidence" value="ECO:0007669"/>
    <property type="project" value="UniProtKB-EC"/>
</dbReference>
<keyword evidence="5" id="KW-0813">Transport</keyword>
<evidence type="ECO:0000256" key="1">
    <source>
        <dbReference type="ARBA" id="ARBA00004225"/>
    </source>
</evidence>
<organism evidence="17">
    <name type="scientific">Allantus luctifer</name>
    <dbReference type="NCBI Taxonomy" id="621237"/>
    <lineage>
        <taxon>Eukaryota</taxon>
        <taxon>Metazoa</taxon>
        <taxon>Ecdysozoa</taxon>
        <taxon>Arthropoda</taxon>
        <taxon>Hexapoda</taxon>
        <taxon>Insecta</taxon>
        <taxon>Pterygota</taxon>
        <taxon>Neoptera</taxon>
        <taxon>Endopterygota</taxon>
        <taxon>Hymenoptera</taxon>
        <taxon>Tenthredinoidea</taxon>
        <taxon>Tenthredinidae</taxon>
        <taxon>Allantinae</taxon>
        <taxon>Allantus</taxon>
    </lineage>
</organism>
<reference evidence="17" key="1">
    <citation type="journal article" date="2014" name="Mitochondrial DNA">
        <title>Rearrangement of trnQ-trnM in the mitochondrial genome of Allantus luctifer (Smith) (Hymenoptera: Tenthredinidae).</title>
        <authorList>
            <person name="Wei S.J."/>
            <person name="Niu F.F."/>
            <person name="Du B.Z."/>
        </authorList>
    </citation>
    <scope>NUCLEOTIDE SEQUENCE</scope>
</reference>
<keyword evidence="10 16" id="KW-1133">Transmembrane helix</keyword>
<evidence type="ECO:0000256" key="5">
    <source>
        <dbReference type="ARBA" id="ARBA00022448"/>
    </source>
</evidence>
<keyword evidence="13 16" id="KW-0472">Membrane</keyword>
<gene>
    <name evidence="17" type="primary">ND6</name>
</gene>
<keyword evidence="11" id="KW-0520">NAD</keyword>
<keyword evidence="7 16" id="KW-0812">Transmembrane</keyword>
<evidence type="ECO:0000256" key="15">
    <source>
        <dbReference type="ARBA" id="ARBA00049551"/>
    </source>
</evidence>
<evidence type="ECO:0000256" key="9">
    <source>
        <dbReference type="ARBA" id="ARBA00022982"/>
    </source>
</evidence>
<evidence type="ECO:0000256" key="3">
    <source>
        <dbReference type="ARBA" id="ARBA00012944"/>
    </source>
</evidence>
<keyword evidence="9" id="KW-0249">Electron transport</keyword>
<dbReference type="EMBL" id="KJ713152">
    <property type="protein sequence ID" value="AIG61941.1"/>
    <property type="molecule type" value="Genomic_DNA"/>
</dbReference>
<protein>
    <recommendedName>
        <fullName evidence="4">NADH-ubiquinone oxidoreductase chain 6</fullName>
        <ecNumber evidence="3">7.1.1.2</ecNumber>
    </recommendedName>
    <alternativeName>
        <fullName evidence="14">NADH dehydrogenase subunit 6</fullName>
    </alternativeName>
</protein>
<comment type="subcellular location">
    <subcellularLocation>
        <location evidence="1">Mitochondrion membrane</location>
        <topology evidence="1">Multi-pass membrane protein</topology>
    </subcellularLocation>
</comment>
<dbReference type="AlphaFoldDB" id="A0A0U1WP05"/>
<evidence type="ECO:0000256" key="12">
    <source>
        <dbReference type="ARBA" id="ARBA00023128"/>
    </source>
</evidence>
<keyword evidence="6" id="KW-0679">Respiratory chain</keyword>
<dbReference type="GeneID" id="20005487"/>
<evidence type="ECO:0000256" key="2">
    <source>
        <dbReference type="ARBA" id="ARBA00005698"/>
    </source>
</evidence>
<evidence type="ECO:0000256" key="14">
    <source>
        <dbReference type="ARBA" id="ARBA00031019"/>
    </source>
</evidence>
<evidence type="ECO:0000313" key="17">
    <source>
        <dbReference type="EMBL" id="AIG61941.1"/>
    </source>
</evidence>
<comment type="catalytic activity">
    <reaction evidence="15">
        <text>a ubiquinone + NADH + 5 H(+)(in) = a ubiquinol + NAD(+) + 4 H(+)(out)</text>
        <dbReference type="Rhea" id="RHEA:29091"/>
        <dbReference type="Rhea" id="RHEA-COMP:9565"/>
        <dbReference type="Rhea" id="RHEA-COMP:9566"/>
        <dbReference type="ChEBI" id="CHEBI:15378"/>
        <dbReference type="ChEBI" id="CHEBI:16389"/>
        <dbReference type="ChEBI" id="CHEBI:17976"/>
        <dbReference type="ChEBI" id="CHEBI:57540"/>
        <dbReference type="ChEBI" id="CHEBI:57945"/>
        <dbReference type="EC" id="7.1.1.2"/>
    </reaction>
</comment>
<comment type="similarity">
    <text evidence="2">Belongs to the complex I subunit 6 family.</text>
</comment>
<feature type="transmembrane region" description="Helical" evidence="16">
    <location>
        <begin position="20"/>
        <end position="42"/>
    </location>
</feature>
<evidence type="ECO:0000256" key="13">
    <source>
        <dbReference type="ARBA" id="ARBA00023136"/>
    </source>
</evidence>
<evidence type="ECO:0000256" key="8">
    <source>
        <dbReference type="ARBA" id="ARBA00022967"/>
    </source>
</evidence>
<proteinExistence type="inferred from homology"/>
<dbReference type="GO" id="GO:0031966">
    <property type="term" value="C:mitochondrial membrane"/>
    <property type="evidence" value="ECO:0007669"/>
    <property type="project" value="UniProtKB-SubCell"/>
</dbReference>
<evidence type="ECO:0000256" key="16">
    <source>
        <dbReference type="SAM" id="Phobius"/>
    </source>
</evidence>
<dbReference type="RefSeq" id="YP_009051013.1">
    <property type="nucleotide sequence ID" value="NC_024664.1"/>
</dbReference>
<reference evidence="17" key="2">
    <citation type="submission" date="2014-04" db="EMBL/GenBank/DDBJ databases">
        <authorList>
            <person name="Harrison E."/>
        </authorList>
    </citation>
    <scope>NUCLEOTIDE SEQUENCE</scope>
</reference>
<accession>A0A0U1WP05</accession>
<evidence type="ECO:0000256" key="11">
    <source>
        <dbReference type="ARBA" id="ARBA00023027"/>
    </source>
</evidence>
<sequence length="172" mass="20506">MFCVTNFLLNFLFLNTNFFLLSKTPLSMGLIFLFPTLFISLFSGKKKFNFWDSYILFLMMLGGKLILFIYVSSLSPNQKFSLKKKKIFFIIIFFFMIINFKKSNYFMMINLEMNNFSFIEIENNFSLKMSMNKLYNNPTNFIMIMLINYLLMVLFIVVKITNINMGPLRKKN</sequence>
<keyword evidence="8" id="KW-1278">Translocase</keyword>
<feature type="transmembrane region" description="Helical" evidence="16">
    <location>
        <begin position="54"/>
        <end position="75"/>
    </location>
</feature>
<dbReference type="PANTHER" id="PTHR11435:SF1">
    <property type="entry name" value="NADH-UBIQUINONE OXIDOREDUCTASE CHAIN 6"/>
    <property type="match status" value="1"/>
</dbReference>
<feature type="transmembrane region" description="Helical" evidence="16">
    <location>
        <begin position="141"/>
        <end position="161"/>
    </location>
</feature>
<dbReference type="PANTHER" id="PTHR11435">
    <property type="entry name" value="NADH UBIQUINONE OXIDOREDUCTASE SUBUNIT ND6"/>
    <property type="match status" value="1"/>
</dbReference>
<geneLocation type="mitochondrion" evidence="17"/>
<name>A0A0U1WP05_9HYME</name>
<evidence type="ECO:0000256" key="7">
    <source>
        <dbReference type="ARBA" id="ARBA00022692"/>
    </source>
</evidence>
<dbReference type="EC" id="7.1.1.2" evidence="3"/>
<evidence type="ECO:0000256" key="4">
    <source>
        <dbReference type="ARBA" id="ARBA00021095"/>
    </source>
</evidence>
<dbReference type="InterPro" id="IPR050269">
    <property type="entry name" value="ComplexI_Subunit6"/>
</dbReference>
<feature type="transmembrane region" description="Helical" evidence="16">
    <location>
        <begin position="87"/>
        <end position="107"/>
    </location>
</feature>
<evidence type="ECO:0000256" key="10">
    <source>
        <dbReference type="ARBA" id="ARBA00022989"/>
    </source>
</evidence>
<keyword evidence="12 17" id="KW-0496">Mitochondrion</keyword>
<dbReference type="CTD" id="4541"/>